<feature type="domain" description="MacB-like periplasmic core" evidence="2">
    <location>
        <begin position="9"/>
        <end position="171"/>
    </location>
</feature>
<accession>A8MIY7</accession>
<proteinExistence type="predicted"/>
<dbReference type="OrthoDB" id="1929615at2"/>
<dbReference type="HOGENOM" id="CLU_1387755_0_0_9"/>
<keyword evidence="1" id="KW-0472">Membrane</keyword>
<feature type="transmembrane region" description="Helical" evidence="1">
    <location>
        <begin position="6"/>
        <end position="26"/>
    </location>
</feature>
<evidence type="ECO:0000313" key="4">
    <source>
        <dbReference type="Proteomes" id="UP000000269"/>
    </source>
</evidence>
<organism evidence="3 4">
    <name type="scientific">Alkaliphilus oremlandii (strain OhILAs)</name>
    <name type="common">Clostridium oremlandii (strain OhILAs)</name>
    <dbReference type="NCBI Taxonomy" id="350688"/>
    <lineage>
        <taxon>Bacteria</taxon>
        <taxon>Bacillati</taxon>
        <taxon>Bacillota</taxon>
        <taxon>Clostridia</taxon>
        <taxon>Peptostreptococcales</taxon>
        <taxon>Natronincolaceae</taxon>
        <taxon>Alkaliphilus</taxon>
    </lineage>
</organism>
<dbReference type="KEGG" id="aoe:Clos_2234"/>
<sequence>MKKNKILTILLIILVYLFSITLYSYVKYMEELDKISTGYSSSSTAKKINTDVFLGEKREHNLKFLFSYTEIDNYIMFDDSFNNNQIRGVLVKGKVGSPKILSGRFFNESDFFSEKKIVVIGENMVQHTYEENEKKYISLFDNAYEVIGICGYGLNSIMDNIIFYNLDSVYFSEWGIYSDGRIKNVELKRDMSLNLI</sequence>
<keyword evidence="1" id="KW-1133">Transmembrane helix</keyword>
<keyword evidence="1" id="KW-0812">Transmembrane</keyword>
<dbReference type="STRING" id="350688.Clos_2234"/>
<protein>
    <recommendedName>
        <fullName evidence="2">MacB-like periplasmic core domain-containing protein</fullName>
    </recommendedName>
</protein>
<keyword evidence="4" id="KW-1185">Reference proteome</keyword>
<evidence type="ECO:0000256" key="1">
    <source>
        <dbReference type="SAM" id="Phobius"/>
    </source>
</evidence>
<dbReference type="RefSeq" id="WP_012160076.1">
    <property type="nucleotide sequence ID" value="NC_009922.1"/>
</dbReference>
<dbReference type="AlphaFoldDB" id="A8MIY7"/>
<dbReference type="EMBL" id="CP000853">
    <property type="protein sequence ID" value="ABW19769.1"/>
    <property type="molecule type" value="Genomic_DNA"/>
</dbReference>
<dbReference type="InterPro" id="IPR025857">
    <property type="entry name" value="MacB_PCD"/>
</dbReference>
<reference evidence="4" key="1">
    <citation type="submission" date="2007-10" db="EMBL/GenBank/DDBJ databases">
        <title>Complete genome of Alkaliphilus oremlandii OhILAs.</title>
        <authorList>
            <person name="Copeland A."/>
            <person name="Lucas S."/>
            <person name="Lapidus A."/>
            <person name="Barry K."/>
            <person name="Detter J.C."/>
            <person name="Glavina del Rio T."/>
            <person name="Hammon N."/>
            <person name="Israni S."/>
            <person name="Dalin E."/>
            <person name="Tice H."/>
            <person name="Pitluck S."/>
            <person name="Chain P."/>
            <person name="Malfatti S."/>
            <person name="Shin M."/>
            <person name="Vergez L."/>
            <person name="Schmutz J."/>
            <person name="Larimer F."/>
            <person name="Land M."/>
            <person name="Hauser L."/>
            <person name="Kyrpides N."/>
            <person name="Mikhailova N."/>
            <person name="Stolz J.F."/>
            <person name="Dawson A."/>
            <person name="Fisher E."/>
            <person name="Crable B."/>
            <person name="Perera E."/>
            <person name="Lisak J."/>
            <person name="Ranganathan M."/>
            <person name="Basu P."/>
            <person name="Richardson P."/>
        </authorList>
    </citation>
    <scope>NUCLEOTIDE SEQUENCE [LARGE SCALE GENOMIC DNA]</scope>
    <source>
        <strain evidence="4">OhILAs</strain>
    </source>
</reference>
<evidence type="ECO:0000313" key="3">
    <source>
        <dbReference type="EMBL" id="ABW19769.1"/>
    </source>
</evidence>
<evidence type="ECO:0000259" key="2">
    <source>
        <dbReference type="Pfam" id="PF12704"/>
    </source>
</evidence>
<dbReference type="Proteomes" id="UP000000269">
    <property type="component" value="Chromosome"/>
</dbReference>
<dbReference type="eggNOG" id="ENOG5033H40">
    <property type="taxonomic scope" value="Bacteria"/>
</dbReference>
<gene>
    <name evidence="3" type="ordered locus">Clos_2234</name>
</gene>
<name>A8MIY7_ALKOO</name>
<dbReference type="Pfam" id="PF12704">
    <property type="entry name" value="MacB_PCD"/>
    <property type="match status" value="1"/>
</dbReference>